<evidence type="ECO:0000259" key="3">
    <source>
        <dbReference type="Pfam" id="PF02517"/>
    </source>
</evidence>
<keyword evidence="2" id="KW-1133">Transmembrane helix</keyword>
<comment type="similarity">
    <text evidence="1">Belongs to the UPF0177 family.</text>
</comment>
<feature type="transmembrane region" description="Helical" evidence="2">
    <location>
        <begin position="130"/>
        <end position="148"/>
    </location>
</feature>
<evidence type="ECO:0000256" key="1">
    <source>
        <dbReference type="ARBA" id="ARBA00009067"/>
    </source>
</evidence>
<dbReference type="GO" id="GO:0004175">
    <property type="term" value="F:endopeptidase activity"/>
    <property type="evidence" value="ECO:0007669"/>
    <property type="project" value="UniProtKB-ARBA"/>
</dbReference>
<evidence type="ECO:0000313" key="4">
    <source>
        <dbReference type="EMBL" id="KRK82042.1"/>
    </source>
</evidence>
<feature type="transmembrane region" description="Helical" evidence="2">
    <location>
        <begin position="219"/>
        <end position="237"/>
    </location>
</feature>
<evidence type="ECO:0000313" key="5">
    <source>
        <dbReference type="Proteomes" id="UP000051515"/>
    </source>
</evidence>
<protein>
    <submittedName>
        <fullName evidence="4">Immunity protein PlnP</fullName>
    </submittedName>
</protein>
<accession>A0A0R1KPE9</accession>
<feature type="transmembrane region" description="Helical" evidence="2">
    <location>
        <begin position="160"/>
        <end position="180"/>
    </location>
</feature>
<organism evidence="4 5">
    <name type="scientific">Companilactobacillus bobalius DSM 19674</name>
    <dbReference type="NCBI Taxonomy" id="1423788"/>
    <lineage>
        <taxon>Bacteria</taxon>
        <taxon>Bacillati</taxon>
        <taxon>Bacillota</taxon>
        <taxon>Bacilli</taxon>
        <taxon>Lactobacillales</taxon>
        <taxon>Lactobacillaceae</taxon>
        <taxon>Companilactobacillus</taxon>
        <taxon>Companilactobacillus bobalius</taxon>
    </lineage>
</organism>
<dbReference type="EMBL" id="AZDY01000041">
    <property type="protein sequence ID" value="KRK82042.1"/>
    <property type="molecule type" value="Genomic_DNA"/>
</dbReference>
<dbReference type="InterPro" id="IPR003675">
    <property type="entry name" value="Rce1/LyrA-like_dom"/>
</dbReference>
<dbReference type="RefSeq" id="WP_056954485.1">
    <property type="nucleotide sequence ID" value="NZ_AZDY01000041.1"/>
</dbReference>
<dbReference type="STRING" id="1423788.FC78_GL000344"/>
<keyword evidence="5" id="KW-1185">Reference proteome</keyword>
<keyword evidence="2" id="KW-0472">Membrane</keyword>
<dbReference type="AlphaFoldDB" id="A0A0R1KPE9"/>
<feature type="transmembrane region" description="Helical" evidence="2">
    <location>
        <begin position="99"/>
        <end position="118"/>
    </location>
</feature>
<proteinExistence type="inferred from homology"/>
<dbReference type="Proteomes" id="UP000051515">
    <property type="component" value="Unassembled WGS sequence"/>
</dbReference>
<evidence type="ECO:0000256" key="2">
    <source>
        <dbReference type="SAM" id="Phobius"/>
    </source>
</evidence>
<feature type="transmembrane region" description="Helical" evidence="2">
    <location>
        <begin position="36"/>
        <end position="58"/>
    </location>
</feature>
<dbReference type="PANTHER" id="PTHR43592:SF15">
    <property type="entry name" value="CAAX AMINO TERMINAL PROTEASE FAMILY PROTEIN"/>
    <property type="match status" value="1"/>
</dbReference>
<feature type="domain" description="CAAX prenyl protease 2/Lysostaphin resistance protein A-like" evidence="3">
    <location>
        <begin position="101"/>
        <end position="197"/>
    </location>
</feature>
<name>A0A0R1KPE9_9LACO</name>
<sequence length="247" mass="27813">MKFIKSNLAKIIIASLIFPAVMFILAFFIRKHAVSSYWQMLSDFLVFVIAFLLNKFFFQQKINWFNSKNWSAQLYTAMPAIILIAVLDSATLTASDLAVKLRIIVLCLLVGLAEEYIFRGLLVSLFLKLFNNNVLGAVLGSSIMFGLIHTMNLKSMPIGYVSGQVIFAAAIGLLFGTIYVKTKNLSIVILLHALRDMFPMFSNKLMAEAAKMQFSMSSLYVIGVLFLITLFIAYAQLKDFKLERETV</sequence>
<dbReference type="Pfam" id="PF02517">
    <property type="entry name" value="Rce1-like"/>
    <property type="match status" value="1"/>
</dbReference>
<dbReference type="OrthoDB" id="2311705at2"/>
<dbReference type="PATRIC" id="fig|1423788.3.peg.355"/>
<reference evidence="4 5" key="1">
    <citation type="journal article" date="2015" name="Genome Announc.">
        <title>Expanding the biotechnology potential of lactobacilli through comparative genomics of 213 strains and associated genera.</title>
        <authorList>
            <person name="Sun Z."/>
            <person name="Harris H.M."/>
            <person name="McCann A."/>
            <person name="Guo C."/>
            <person name="Argimon S."/>
            <person name="Zhang W."/>
            <person name="Yang X."/>
            <person name="Jeffery I.B."/>
            <person name="Cooney J.C."/>
            <person name="Kagawa T.F."/>
            <person name="Liu W."/>
            <person name="Song Y."/>
            <person name="Salvetti E."/>
            <person name="Wrobel A."/>
            <person name="Rasinkangas P."/>
            <person name="Parkhill J."/>
            <person name="Rea M.C."/>
            <person name="O'Sullivan O."/>
            <person name="Ritari J."/>
            <person name="Douillard F.P."/>
            <person name="Paul Ross R."/>
            <person name="Yang R."/>
            <person name="Briner A.E."/>
            <person name="Felis G.E."/>
            <person name="de Vos W.M."/>
            <person name="Barrangou R."/>
            <person name="Klaenhammer T.R."/>
            <person name="Caufield P.W."/>
            <person name="Cui Y."/>
            <person name="Zhang H."/>
            <person name="O'Toole P.W."/>
        </authorList>
    </citation>
    <scope>NUCLEOTIDE SEQUENCE [LARGE SCALE GENOMIC DNA]</scope>
    <source>
        <strain evidence="4 5">DSM 19674</strain>
    </source>
</reference>
<dbReference type="GO" id="GO:0080120">
    <property type="term" value="P:CAAX-box protein maturation"/>
    <property type="evidence" value="ECO:0007669"/>
    <property type="project" value="UniProtKB-ARBA"/>
</dbReference>
<keyword evidence="2" id="KW-0812">Transmembrane</keyword>
<feature type="transmembrane region" description="Helical" evidence="2">
    <location>
        <begin position="70"/>
        <end position="87"/>
    </location>
</feature>
<feature type="transmembrane region" description="Helical" evidence="2">
    <location>
        <begin position="12"/>
        <end position="30"/>
    </location>
</feature>
<comment type="caution">
    <text evidence="4">The sequence shown here is derived from an EMBL/GenBank/DDBJ whole genome shotgun (WGS) entry which is preliminary data.</text>
</comment>
<dbReference type="PANTHER" id="PTHR43592">
    <property type="entry name" value="CAAX AMINO TERMINAL PROTEASE"/>
    <property type="match status" value="1"/>
</dbReference>
<gene>
    <name evidence="4" type="ORF">FC78_GL000344</name>
</gene>